<evidence type="ECO:0000313" key="1">
    <source>
        <dbReference type="EMBL" id="KAF9644953.1"/>
    </source>
</evidence>
<keyword evidence="2" id="KW-1185">Reference proteome</keyword>
<dbReference type="EMBL" id="MU118111">
    <property type="protein sequence ID" value="KAF9644953.1"/>
    <property type="molecule type" value="Genomic_DNA"/>
</dbReference>
<sequence length="161" mass="17473">MSLPGPHIFLTSTHRTRRSRSHSRSPSRCLRRSSHSPSSHSPSSARRKSAVLVIPTAGAAAALAPTVPDDVDGRHYCSQLRPGPPSRHHRPEGLTAQVEAPVMYLNPVTVEGKVVEEDITDIVLLGLGGPVPVIVQGFRGMPPDQERSRSIDHHPPELQQC</sequence>
<proteinExistence type="predicted"/>
<organism evidence="1 2">
    <name type="scientific">Thelephora ganbajun</name>
    <name type="common">Ganba fungus</name>
    <dbReference type="NCBI Taxonomy" id="370292"/>
    <lineage>
        <taxon>Eukaryota</taxon>
        <taxon>Fungi</taxon>
        <taxon>Dikarya</taxon>
        <taxon>Basidiomycota</taxon>
        <taxon>Agaricomycotina</taxon>
        <taxon>Agaricomycetes</taxon>
        <taxon>Thelephorales</taxon>
        <taxon>Thelephoraceae</taxon>
        <taxon>Thelephora</taxon>
    </lineage>
</organism>
<reference evidence="1" key="1">
    <citation type="submission" date="2019-10" db="EMBL/GenBank/DDBJ databases">
        <authorList>
            <consortium name="DOE Joint Genome Institute"/>
            <person name="Kuo A."/>
            <person name="Miyauchi S."/>
            <person name="Kiss E."/>
            <person name="Drula E."/>
            <person name="Kohler A."/>
            <person name="Sanchez-Garcia M."/>
            <person name="Andreopoulos B."/>
            <person name="Barry K.W."/>
            <person name="Bonito G."/>
            <person name="Buee M."/>
            <person name="Carver A."/>
            <person name="Chen C."/>
            <person name="Cichocki N."/>
            <person name="Clum A."/>
            <person name="Culley D."/>
            <person name="Crous P.W."/>
            <person name="Fauchery L."/>
            <person name="Girlanda M."/>
            <person name="Hayes R."/>
            <person name="Keri Z."/>
            <person name="Labutti K."/>
            <person name="Lipzen A."/>
            <person name="Lombard V."/>
            <person name="Magnuson J."/>
            <person name="Maillard F."/>
            <person name="Morin E."/>
            <person name="Murat C."/>
            <person name="Nolan M."/>
            <person name="Ohm R."/>
            <person name="Pangilinan J."/>
            <person name="Pereira M."/>
            <person name="Perotto S."/>
            <person name="Peter M."/>
            <person name="Riley R."/>
            <person name="Sitrit Y."/>
            <person name="Stielow B."/>
            <person name="Szollosi G."/>
            <person name="Zifcakova L."/>
            <person name="Stursova M."/>
            <person name="Spatafora J.W."/>
            <person name="Tedersoo L."/>
            <person name="Vaario L.-M."/>
            <person name="Yamada A."/>
            <person name="Yan M."/>
            <person name="Wang P."/>
            <person name="Xu J."/>
            <person name="Bruns T."/>
            <person name="Baldrian P."/>
            <person name="Vilgalys R."/>
            <person name="Henrissat B."/>
            <person name="Grigoriev I.V."/>
            <person name="Hibbett D."/>
            <person name="Nagy L.G."/>
            <person name="Martin F.M."/>
        </authorList>
    </citation>
    <scope>NUCLEOTIDE SEQUENCE</scope>
    <source>
        <strain evidence="1">P2</strain>
    </source>
</reference>
<accession>A0ACB6Z5S3</accession>
<gene>
    <name evidence="1" type="ORF">BDM02DRAFT_816697</name>
</gene>
<comment type="caution">
    <text evidence="1">The sequence shown here is derived from an EMBL/GenBank/DDBJ whole genome shotgun (WGS) entry which is preliminary data.</text>
</comment>
<evidence type="ECO:0000313" key="2">
    <source>
        <dbReference type="Proteomes" id="UP000886501"/>
    </source>
</evidence>
<protein>
    <submittedName>
        <fullName evidence="1">Uncharacterized protein</fullName>
    </submittedName>
</protein>
<name>A0ACB6Z5S3_THEGA</name>
<reference evidence="1" key="2">
    <citation type="journal article" date="2020" name="Nat. Commun.">
        <title>Large-scale genome sequencing of mycorrhizal fungi provides insights into the early evolution of symbiotic traits.</title>
        <authorList>
            <person name="Miyauchi S."/>
            <person name="Kiss E."/>
            <person name="Kuo A."/>
            <person name="Drula E."/>
            <person name="Kohler A."/>
            <person name="Sanchez-Garcia M."/>
            <person name="Morin E."/>
            <person name="Andreopoulos B."/>
            <person name="Barry K.W."/>
            <person name="Bonito G."/>
            <person name="Buee M."/>
            <person name="Carver A."/>
            <person name="Chen C."/>
            <person name="Cichocki N."/>
            <person name="Clum A."/>
            <person name="Culley D."/>
            <person name="Crous P.W."/>
            <person name="Fauchery L."/>
            <person name="Girlanda M."/>
            <person name="Hayes R.D."/>
            <person name="Keri Z."/>
            <person name="LaButti K."/>
            <person name="Lipzen A."/>
            <person name="Lombard V."/>
            <person name="Magnuson J."/>
            <person name="Maillard F."/>
            <person name="Murat C."/>
            <person name="Nolan M."/>
            <person name="Ohm R.A."/>
            <person name="Pangilinan J."/>
            <person name="Pereira M.F."/>
            <person name="Perotto S."/>
            <person name="Peter M."/>
            <person name="Pfister S."/>
            <person name="Riley R."/>
            <person name="Sitrit Y."/>
            <person name="Stielow J.B."/>
            <person name="Szollosi G."/>
            <person name="Zifcakova L."/>
            <person name="Stursova M."/>
            <person name="Spatafora J.W."/>
            <person name="Tedersoo L."/>
            <person name="Vaario L.M."/>
            <person name="Yamada A."/>
            <person name="Yan M."/>
            <person name="Wang P."/>
            <person name="Xu J."/>
            <person name="Bruns T."/>
            <person name="Baldrian P."/>
            <person name="Vilgalys R."/>
            <person name="Dunand C."/>
            <person name="Henrissat B."/>
            <person name="Grigoriev I.V."/>
            <person name="Hibbett D."/>
            <person name="Nagy L.G."/>
            <person name="Martin F.M."/>
        </authorList>
    </citation>
    <scope>NUCLEOTIDE SEQUENCE</scope>
    <source>
        <strain evidence="1">P2</strain>
    </source>
</reference>
<dbReference type="Proteomes" id="UP000886501">
    <property type="component" value="Unassembled WGS sequence"/>
</dbReference>